<organism evidence="2 3">
    <name type="scientific">Bacillus mycoides</name>
    <dbReference type="NCBI Taxonomy" id="1405"/>
    <lineage>
        <taxon>Bacteria</taxon>
        <taxon>Bacillati</taxon>
        <taxon>Bacillota</taxon>
        <taxon>Bacilli</taxon>
        <taxon>Bacillales</taxon>
        <taxon>Bacillaceae</taxon>
        <taxon>Bacillus</taxon>
        <taxon>Bacillus cereus group</taxon>
    </lineage>
</organism>
<proteinExistence type="predicted"/>
<evidence type="ECO:0000313" key="3">
    <source>
        <dbReference type="Proteomes" id="UP000194131"/>
    </source>
</evidence>
<name>A0AAP8BCB0_BACMY</name>
<keyword evidence="1" id="KW-0812">Transmembrane</keyword>
<comment type="caution">
    <text evidence="2">The sequence shown here is derived from an EMBL/GenBank/DDBJ whole genome shotgun (WGS) entry which is preliminary data.</text>
</comment>
<dbReference type="AlphaFoldDB" id="A0AAP8BCB0"/>
<keyword evidence="1" id="KW-0472">Membrane</keyword>
<feature type="transmembrane region" description="Helical" evidence="1">
    <location>
        <begin position="20"/>
        <end position="42"/>
    </location>
</feature>
<accession>A0AAP8BCB0</accession>
<evidence type="ECO:0000313" key="2">
    <source>
        <dbReference type="EMBL" id="OSX89420.1"/>
    </source>
</evidence>
<dbReference type="Proteomes" id="UP000194131">
    <property type="component" value="Unassembled WGS sequence"/>
</dbReference>
<sequence length="43" mass="5107">MLTFVKEEIKEKNQNKLKIFLVFLLSVEIWIYITMSVGGVLYK</sequence>
<protein>
    <submittedName>
        <fullName evidence="2">Uncharacterized protein</fullName>
    </submittedName>
</protein>
<reference evidence="2 3" key="1">
    <citation type="submission" date="2016-12" db="EMBL/GenBank/DDBJ databases">
        <title>Genome Sequences of Twelve Sporeforming Bacillus Species Isolated from Foods.</title>
        <authorList>
            <person name="De Jong A."/>
            <person name="Holsappel S."/>
            <person name="Kuipers O.P."/>
        </authorList>
    </citation>
    <scope>NUCLEOTIDE SEQUENCE [LARGE SCALE GENOMIC DNA]</scope>
    <source>
        <strain evidence="2 3">S3E15</strain>
    </source>
</reference>
<keyword evidence="1" id="KW-1133">Transmembrane helix</keyword>
<dbReference type="EMBL" id="MRWU01000034">
    <property type="protein sequence ID" value="OSX89420.1"/>
    <property type="molecule type" value="Genomic_DNA"/>
</dbReference>
<gene>
    <name evidence="2" type="ORF">S3E15_03898</name>
</gene>
<evidence type="ECO:0000256" key="1">
    <source>
        <dbReference type="SAM" id="Phobius"/>
    </source>
</evidence>